<feature type="binding site" evidence="10">
    <location>
        <position position="82"/>
    </location>
    <ligand>
        <name>[4Fe-4S] cluster</name>
        <dbReference type="ChEBI" id="CHEBI:49883"/>
        <label>1</label>
    </ligand>
</feature>
<dbReference type="PROSITE" id="PS51918">
    <property type="entry name" value="RADICAL_SAM"/>
    <property type="match status" value="1"/>
</dbReference>
<dbReference type="PANTHER" id="PTHR43837">
    <property type="entry name" value="RIBOSOMAL PROTEIN S12 METHYLTHIOTRANSFERASE RIMO"/>
    <property type="match status" value="1"/>
</dbReference>
<feature type="domain" description="TRAM" evidence="11">
    <location>
        <begin position="370"/>
        <end position="436"/>
    </location>
</feature>
<keyword evidence="4 10" id="KW-0808">Transferase</keyword>
<feature type="binding site" evidence="10">
    <location>
        <position position="155"/>
    </location>
    <ligand>
        <name>[4Fe-4S] cluster</name>
        <dbReference type="ChEBI" id="CHEBI:49883"/>
        <label>2</label>
        <note>4Fe-4S-S-AdoMet</note>
    </ligand>
</feature>
<dbReference type="InterPro" id="IPR023404">
    <property type="entry name" value="rSAM_horseshoe"/>
</dbReference>
<feature type="domain" description="MTTase N-terminal" evidence="12">
    <location>
        <begin position="3"/>
        <end position="119"/>
    </location>
</feature>
<keyword evidence="6 10" id="KW-0479">Metal-binding</keyword>
<evidence type="ECO:0000256" key="7">
    <source>
        <dbReference type="ARBA" id="ARBA00023004"/>
    </source>
</evidence>
<evidence type="ECO:0000256" key="1">
    <source>
        <dbReference type="ARBA" id="ARBA00003234"/>
    </source>
</evidence>
<keyword evidence="5 10" id="KW-0949">S-adenosyl-L-methionine</keyword>
<comment type="caution">
    <text evidence="14">The sequence shown here is derived from an EMBL/GenBank/DDBJ whole genome shotgun (WGS) entry which is preliminary data.</text>
</comment>
<dbReference type="SFLD" id="SFLDG01082">
    <property type="entry name" value="B12-binding_domain_containing"/>
    <property type="match status" value="1"/>
</dbReference>
<dbReference type="NCBIfam" id="TIGR00089">
    <property type="entry name" value="MiaB/RimO family radical SAM methylthiotransferase"/>
    <property type="match status" value="1"/>
</dbReference>
<dbReference type="GO" id="GO:0103039">
    <property type="term" value="F:protein methylthiotransferase activity"/>
    <property type="evidence" value="ECO:0007669"/>
    <property type="project" value="UniProtKB-EC"/>
</dbReference>
<dbReference type="RefSeq" id="WP_131748979.1">
    <property type="nucleotide sequence ID" value="NZ_CAACYI010000001.1"/>
</dbReference>
<dbReference type="EMBL" id="CAACYI010000001">
    <property type="protein sequence ID" value="VFB16374.1"/>
    <property type="molecule type" value="Genomic_DNA"/>
</dbReference>
<evidence type="ECO:0000256" key="4">
    <source>
        <dbReference type="ARBA" id="ARBA00022679"/>
    </source>
</evidence>
<dbReference type="InterPro" id="IPR006638">
    <property type="entry name" value="Elp3/MiaA/NifB-like_rSAM"/>
</dbReference>
<dbReference type="AlphaFoldDB" id="A0A8H2M4L9"/>
<comment type="catalytic activity">
    <reaction evidence="9">
        <text>N(6)-dimethylallyladenosine(37) in tRNA + (sulfur carrier)-SH + AH2 + 2 S-adenosyl-L-methionine = 2-methylsulfanyl-N(6)-dimethylallyladenosine(37) in tRNA + (sulfur carrier)-H + 5'-deoxyadenosine + L-methionine + A + S-adenosyl-L-homocysteine + 2 H(+)</text>
        <dbReference type="Rhea" id="RHEA:37067"/>
        <dbReference type="Rhea" id="RHEA-COMP:10375"/>
        <dbReference type="Rhea" id="RHEA-COMP:10376"/>
        <dbReference type="Rhea" id="RHEA-COMP:14737"/>
        <dbReference type="Rhea" id="RHEA-COMP:14739"/>
        <dbReference type="ChEBI" id="CHEBI:13193"/>
        <dbReference type="ChEBI" id="CHEBI:15378"/>
        <dbReference type="ChEBI" id="CHEBI:17319"/>
        <dbReference type="ChEBI" id="CHEBI:17499"/>
        <dbReference type="ChEBI" id="CHEBI:29917"/>
        <dbReference type="ChEBI" id="CHEBI:57844"/>
        <dbReference type="ChEBI" id="CHEBI:57856"/>
        <dbReference type="ChEBI" id="CHEBI:59789"/>
        <dbReference type="ChEBI" id="CHEBI:64428"/>
        <dbReference type="ChEBI" id="CHEBI:74415"/>
        <dbReference type="ChEBI" id="CHEBI:74417"/>
        <dbReference type="EC" id="2.8.4.3"/>
    </reaction>
</comment>
<keyword evidence="3 10" id="KW-0963">Cytoplasm</keyword>
<name>A0A8H2M4L9_9FIRM</name>
<feature type="binding site" evidence="10">
    <location>
        <position position="151"/>
    </location>
    <ligand>
        <name>[4Fe-4S] cluster</name>
        <dbReference type="ChEBI" id="CHEBI:49883"/>
        <label>2</label>
        <note>4Fe-4S-S-AdoMet</note>
    </ligand>
</feature>
<proteinExistence type="inferred from homology"/>
<keyword evidence="14" id="KW-0689">Ribosomal protein</keyword>
<dbReference type="InterPro" id="IPR013848">
    <property type="entry name" value="Methylthiotransferase_N"/>
</dbReference>
<organism evidence="14 15">
    <name type="scientific">Urinicoccus massiliensis</name>
    <dbReference type="NCBI Taxonomy" id="1723382"/>
    <lineage>
        <taxon>Bacteria</taxon>
        <taxon>Bacillati</taxon>
        <taxon>Bacillota</taxon>
        <taxon>Tissierellia</taxon>
        <taxon>Tissierellales</taxon>
        <taxon>Peptoniphilaceae</taxon>
        <taxon>Urinicoccus</taxon>
    </lineage>
</organism>
<comment type="subcellular location">
    <subcellularLocation>
        <location evidence="10">Cytoplasm</location>
    </subcellularLocation>
</comment>
<dbReference type="SFLD" id="SFLDS00029">
    <property type="entry name" value="Radical_SAM"/>
    <property type="match status" value="1"/>
</dbReference>
<dbReference type="PROSITE" id="PS50926">
    <property type="entry name" value="TRAM"/>
    <property type="match status" value="1"/>
</dbReference>
<dbReference type="InterPro" id="IPR012340">
    <property type="entry name" value="NA-bd_OB-fold"/>
</dbReference>
<dbReference type="InterPro" id="IPR058240">
    <property type="entry name" value="rSAM_sf"/>
</dbReference>
<evidence type="ECO:0000256" key="8">
    <source>
        <dbReference type="ARBA" id="ARBA00023014"/>
    </source>
</evidence>
<reference evidence="14 15" key="1">
    <citation type="submission" date="2019-02" db="EMBL/GenBank/DDBJ databases">
        <authorList>
            <consortium name="Pathogen Informatics"/>
        </authorList>
    </citation>
    <scope>NUCLEOTIDE SEQUENCE [LARGE SCALE GENOMIC DNA]</scope>
    <source>
        <strain evidence="14 15">3012STDY7089603</strain>
    </source>
</reference>
<evidence type="ECO:0000259" key="13">
    <source>
        <dbReference type="PROSITE" id="PS51918"/>
    </source>
</evidence>
<dbReference type="PANTHER" id="PTHR43837:SF1">
    <property type="entry name" value="RIBOSOMAL PROTEIN US12 METHYLTHIOTRANSFERASE RIMO"/>
    <property type="match status" value="1"/>
</dbReference>
<dbReference type="Pfam" id="PF00919">
    <property type="entry name" value="UPF0004"/>
    <property type="match status" value="1"/>
</dbReference>
<evidence type="ECO:0000259" key="11">
    <source>
        <dbReference type="PROSITE" id="PS50926"/>
    </source>
</evidence>
<dbReference type="Proteomes" id="UP000377798">
    <property type="component" value="Unassembled WGS sequence"/>
</dbReference>
<dbReference type="PROSITE" id="PS51449">
    <property type="entry name" value="MTTASE_N"/>
    <property type="match status" value="1"/>
</dbReference>
<dbReference type="GO" id="GO:0046872">
    <property type="term" value="F:metal ion binding"/>
    <property type="evidence" value="ECO:0007669"/>
    <property type="project" value="UniProtKB-KW"/>
</dbReference>
<dbReference type="SUPFAM" id="SSF102114">
    <property type="entry name" value="Radical SAM enzymes"/>
    <property type="match status" value="1"/>
</dbReference>
<keyword evidence="15" id="KW-1185">Reference proteome</keyword>
<gene>
    <name evidence="10 14" type="primary">rimO</name>
    <name evidence="14" type="ORF">NCTC13150_00896</name>
</gene>
<dbReference type="Pfam" id="PF04055">
    <property type="entry name" value="Radical_SAM"/>
    <property type="match status" value="1"/>
</dbReference>
<dbReference type="PROSITE" id="PS01278">
    <property type="entry name" value="MTTASE_RADICAL"/>
    <property type="match status" value="1"/>
</dbReference>
<comment type="catalytic activity">
    <reaction evidence="10">
        <text>L-aspartate(89)-[ribosomal protein uS12]-hydrogen + (sulfur carrier)-SH + AH2 + 2 S-adenosyl-L-methionine = 3-methylsulfanyl-L-aspartate(89)-[ribosomal protein uS12]-hydrogen + (sulfur carrier)-H + 5'-deoxyadenosine + L-methionine + A + S-adenosyl-L-homocysteine + 2 H(+)</text>
        <dbReference type="Rhea" id="RHEA:37087"/>
        <dbReference type="Rhea" id="RHEA-COMP:10460"/>
        <dbReference type="Rhea" id="RHEA-COMP:10461"/>
        <dbReference type="Rhea" id="RHEA-COMP:14737"/>
        <dbReference type="Rhea" id="RHEA-COMP:14739"/>
        <dbReference type="ChEBI" id="CHEBI:13193"/>
        <dbReference type="ChEBI" id="CHEBI:15378"/>
        <dbReference type="ChEBI" id="CHEBI:17319"/>
        <dbReference type="ChEBI" id="CHEBI:17499"/>
        <dbReference type="ChEBI" id="CHEBI:29917"/>
        <dbReference type="ChEBI" id="CHEBI:29961"/>
        <dbReference type="ChEBI" id="CHEBI:57844"/>
        <dbReference type="ChEBI" id="CHEBI:57856"/>
        <dbReference type="ChEBI" id="CHEBI:59789"/>
        <dbReference type="ChEBI" id="CHEBI:64428"/>
        <dbReference type="ChEBI" id="CHEBI:73599"/>
        <dbReference type="EC" id="2.8.4.4"/>
    </reaction>
</comment>
<evidence type="ECO:0000256" key="5">
    <source>
        <dbReference type="ARBA" id="ARBA00022691"/>
    </source>
</evidence>
<comment type="function">
    <text evidence="1">Catalyzes the methylthiolation of N6-(dimethylallyl)adenosine (i(6)A), leading to the formation of 2-methylthio-N6-(dimethylallyl)adenosine (ms(2)i(6)A) at position 37 in tRNAs that read codons beginning with uridine.</text>
</comment>
<dbReference type="InterPro" id="IPR005839">
    <property type="entry name" value="Methylthiotransferase"/>
</dbReference>
<dbReference type="Gene3D" id="3.80.30.20">
    <property type="entry name" value="tm_1862 like domain"/>
    <property type="match status" value="1"/>
</dbReference>
<dbReference type="CDD" id="cd01335">
    <property type="entry name" value="Radical_SAM"/>
    <property type="match status" value="1"/>
</dbReference>
<dbReference type="InterPro" id="IPR038135">
    <property type="entry name" value="Methylthiotransferase_N_sf"/>
</dbReference>
<evidence type="ECO:0000256" key="2">
    <source>
        <dbReference type="ARBA" id="ARBA00022485"/>
    </source>
</evidence>
<dbReference type="HAMAP" id="MF_01865">
    <property type="entry name" value="MTTase_RimO"/>
    <property type="match status" value="1"/>
</dbReference>
<keyword evidence="2 10" id="KW-0004">4Fe-4S</keyword>
<keyword evidence="8 10" id="KW-0411">Iron-sulfur</keyword>
<comment type="similarity">
    <text evidence="10">Belongs to the methylthiotransferase family. RimO subfamily.</text>
</comment>
<dbReference type="GO" id="GO:0005840">
    <property type="term" value="C:ribosome"/>
    <property type="evidence" value="ECO:0007669"/>
    <property type="project" value="UniProtKB-KW"/>
</dbReference>
<evidence type="ECO:0000256" key="9">
    <source>
        <dbReference type="ARBA" id="ARBA00051425"/>
    </source>
</evidence>
<evidence type="ECO:0000313" key="15">
    <source>
        <dbReference type="Proteomes" id="UP000377798"/>
    </source>
</evidence>
<dbReference type="FunFam" id="3.80.30.20:FF:000001">
    <property type="entry name" value="tRNA-2-methylthio-N(6)-dimethylallyladenosine synthase 2"/>
    <property type="match status" value="1"/>
</dbReference>
<evidence type="ECO:0000256" key="3">
    <source>
        <dbReference type="ARBA" id="ARBA00022490"/>
    </source>
</evidence>
<dbReference type="SFLD" id="SFLDG01061">
    <property type="entry name" value="methylthiotransferase"/>
    <property type="match status" value="1"/>
</dbReference>
<dbReference type="Gene3D" id="3.40.50.12160">
    <property type="entry name" value="Methylthiotransferase, N-terminal domain"/>
    <property type="match status" value="1"/>
</dbReference>
<evidence type="ECO:0000256" key="6">
    <source>
        <dbReference type="ARBA" id="ARBA00022723"/>
    </source>
</evidence>
<dbReference type="GO" id="GO:0051539">
    <property type="term" value="F:4 iron, 4 sulfur cluster binding"/>
    <property type="evidence" value="ECO:0007669"/>
    <property type="project" value="UniProtKB-UniRule"/>
</dbReference>
<evidence type="ECO:0000313" key="14">
    <source>
        <dbReference type="EMBL" id="VFB16374.1"/>
    </source>
</evidence>
<protein>
    <recommendedName>
        <fullName evidence="10">Ribosomal protein uS12 methylthiotransferase RimO</fullName>
        <shortName evidence="10">uS12 MTTase</shortName>
        <shortName evidence="10">uS12 methylthiotransferase</shortName>
        <ecNumber evidence="10">2.8.4.4</ecNumber>
    </recommendedName>
    <alternativeName>
        <fullName evidence="10">Ribosomal protein uS12 (aspartate-C(3))-methylthiotransferase</fullName>
    </alternativeName>
    <alternativeName>
        <fullName evidence="10">Ribosome maturation factor RimO</fullName>
    </alternativeName>
</protein>
<comment type="function">
    <text evidence="10">Catalyzes the methylthiolation of an aspartic acid residue of ribosomal protein uS12.</text>
</comment>
<dbReference type="FunFam" id="3.40.50.12160:FF:000003">
    <property type="entry name" value="CDK5 regulatory subunit-associated protein 1"/>
    <property type="match status" value="1"/>
</dbReference>
<dbReference type="GO" id="GO:0035599">
    <property type="term" value="F:aspartic acid methylthiotransferase activity"/>
    <property type="evidence" value="ECO:0007669"/>
    <property type="project" value="TreeGrafter"/>
</dbReference>
<accession>A0A8H2M4L9</accession>
<dbReference type="EC" id="2.8.4.4" evidence="10"/>
<feature type="binding site" evidence="10">
    <location>
        <position position="158"/>
    </location>
    <ligand>
        <name>[4Fe-4S] cluster</name>
        <dbReference type="ChEBI" id="CHEBI:49883"/>
        <label>2</label>
        <note>4Fe-4S-S-AdoMet</note>
    </ligand>
</feature>
<comment type="cofactor">
    <cofactor evidence="10">
        <name>[4Fe-4S] cluster</name>
        <dbReference type="ChEBI" id="CHEBI:49883"/>
    </cofactor>
    <text evidence="10">Binds 2 [4Fe-4S] clusters. One cluster is coordinated with 3 cysteines and an exchangeable S-adenosyl-L-methionine.</text>
</comment>
<feature type="binding site" evidence="10">
    <location>
        <position position="48"/>
    </location>
    <ligand>
        <name>[4Fe-4S] cluster</name>
        <dbReference type="ChEBI" id="CHEBI:49883"/>
        <label>1</label>
    </ligand>
</feature>
<feature type="domain" description="Radical SAM core" evidence="13">
    <location>
        <begin position="137"/>
        <end position="367"/>
    </location>
</feature>
<dbReference type="SMART" id="SM00729">
    <property type="entry name" value="Elp3"/>
    <property type="match status" value="1"/>
</dbReference>
<evidence type="ECO:0000259" key="12">
    <source>
        <dbReference type="PROSITE" id="PS51449"/>
    </source>
</evidence>
<sequence>MINKIYFHTLGCAKNDVDTQVMEGILEKNKYEIVSQPDQADAIFVNTCGFIESAKEESIDWILNLAQYKKHGRLQKLYLTGCLAQRYPDELRAEIPEIDGILGPGYIQDIASYIQSDDARSLTETVSMDYIENSRRIEGTKTAYVKISEGCNNRCSYCIIPYLRGNNRSRKIEDIVDEVKRLAEAGTEEVILVAQNTTDYGIDLYKEYSLAALLKELVKIKKIKWIRLLYAYPDHFTDELIDLMAGDNNLIPYIDMPLQHASDRVLERMNRTSRQEDILKLITKLRKKIKNLVLRSTFIVGFPGEEEEDFQELLSFIERVKFDRLGVFTYSKEENTRAYSMDGQVSESLKIDRYNKLMMKQQKISEEKLREKISSKLDILVEDRLEKGLYLGRSYMDAPDVDGLVYLSSQEPLEIGKFYLSEITDSTEYDLQGVVL</sequence>
<dbReference type="InterPro" id="IPR007197">
    <property type="entry name" value="rSAM"/>
</dbReference>
<evidence type="ECO:0000256" key="10">
    <source>
        <dbReference type="HAMAP-Rule" id="MF_01865"/>
    </source>
</evidence>
<feature type="binding site" evidence="10">
    <location>
        <position position="12"/>
    </location>
    <ligand>
        <name>[4Fe-4S] cluster</name>
        <dbReference type="ChEBI" id="CHEBI:49883"/>
        <label>1</label>
    </ligand>
</feature>
<dbReference type="SFLD" id="SFLDF00274">
    <property type="entry name" value="ribosomal_protein_S12_methylth"/>
    <property type="match status" value="1"/>
</dbReference>
<dbReference type="InterPro" id="IPR005840">
    <property type="entry name" value="Ribosomal_uS12_MeSTrfase_RimO"/>
</dbReference>
<dbReference type="InterPro" id="IPR020612">
    <property type="entry name" value="Methylthiotransferase_CS"/>
</dbReference>
<keyword evidence="14" id="KW-0687">Ribonucleoprotein</keyword>
<dbReference type="InterPro" id="IPR002792">
    <property type="entry name" value="TRAM_dom"/>
</dbReference>
<dbReference type="NCBIfam" id="TIGR01125">
    <property type="entry name" value="30S ribosomal protein S12 methylthiotransferase RimO"/>
    <property type="match status" value="1"/>
</dbReference>
<dbReference type="Gene3D" id="2.40.50.140">
    <property type="entry name" value="Nucleic acid-binding proteins"/>
    <property type="match status" value="1"/>
</dbReference>
<dbReference type="Pfam" id="PF18693">
    <property type="entry name" value="TRAM_2"/>
    <property type="match status" value="1"/>
</dbReference>
<dbReference type="GO" id="GO:0005829">
    <property type="term" value="C:cytosol"/>
    <property type="evidence" value="ECO:0007669"/>
    <property type="project" value="TreeGrafter"/>
</dbReference>
<dbReference type="GO" id="GO:0035597">
    <property type="term" value="F:tRNA-2-methylthio-N(6)-dimethylallyladenosine(37) synthase activity"/>
    <property type="evidence" value="ECO:0007669"/>
    <property type="project" value="UniProtKB-EC"/>
</dbReference>
<keyword evidence="7 10" id="KW-0408">Iron</keyword>